<proteinExistence type="predicted"/>
<sequence>MAGFKYLDQMAPNAGTEDSSPASPPDDTPAPAAEVRLHQSCQEYPHGIDDLDMSHDRRQAVDKDNQRPTSEVRPDRQPMAAQWAAIRSLGEETEHHHRRFQTMPSLSDDPILAQLREDFSHAKNIRKTGIIIFRDVLDGYRPTKLKEIFAFASLSYAVSQILFKAGRIDKFQILAGVKTWRDSISNDREKEAFNKLAYHLWPESKDHLHFIPVPRTDPESRISLPRQVHYENPATAFMNLASNATFDYPWPEQIIGLEELDDTGSSLDFVGQALELTDYTHQAFDFSQLQNIDTARGF</sequence>
<protein>
    <submittedName>
        <fullName evidence="2">Uncharacterized protein</fullName>
    </submittedName>
</protein>
<evidence type="ECO:0000313" key="3">
    <source>
        <dbReference type="Proteomes" id="UP000294003"/>
    </source>
</evidence>
<dbReference type="EMBL" id="QJNS01000003">
    <property type="protein sequence ID" value="RYO95283.1"/>
    <property type="molecule type" value="Genomic_DNA"/>
</dbReference>
<gene>
    <name evidence="2" type="ORF">DL762_000166</name>
</gene>
<reference evidence="2 3" key="1">
    <citation type="submission" date="2018-06" db="EMBL/GenBank/DDBJ databases">
        <title>Complete Genomes of Monosporascus.</title>
        <authorList>
            <person name="Robinson A.J."/>
            <person name="Natvig D.O."/>
        </authorList>
    </citation>
    <scope>NUCLEOTIDE SEQUENCE [LARGE SCALE GENOMIC DNA]</scope>
    <source>
        <strain evidence="2 3">CBS 609.92</strain>
    </source>
</reference>
<evidence type="ECO:0000256" key="1">
    <source>
        <dbReference type="SAM" id="MobiDB-lite"/>
    </source>
</evidence>
<keyword evidence="3" id="KW-1185">Reference proteome</keyword>
<feature type="region of interest" description="Disordered" evidence="1">
    <location>
        <begin position="1"/>
        <end position="34"/>
    </location>
</feature>
<name>A0ABY0HK00_9PEZI</name>
<accession>A0ABY0HK00</accession>
<evidence type="ECO:0000313" key="2">
    <source>
        <dbReference type="EMBL" id="RYO95283.1"/>
    </source>
</evidence>
<organism evidence="2 3">
    <name type="scientific">Monosporascus cannonballus</name>
    <dbReference type="NCBI Taxonomy" id="155416"/>
    <lineage>
        <taxon>Eukaryota</taxon>
        <taxon>Fungi</taxon>
        <taxon>Dikarya</taxon>
        <taxon>Ascomycota</taxon>
        <taxon>Pezizomycotina</taxon>
        <taxon>Sordariomycetes</taxon>
        <taxon>Xylariomycetidae</taxon>
        <taxon>Xylariales</taxon>
        <taxon>Xylariales incertae sedis</taxon>
        <taxon>Monosporascus</taxon>
    </lineage>
</organism>
<comment type="caution">
    <text evidence="2">The sequence shown here is derived from an EMBL/GenBank/DDBJ whole genome shotgun (WGS) entry which is preliminary data.</text>
</comment>
<dbReference type="Proteomes" id="UP000294003">
    <property type="component" value="Unassembled WGS sequence"/>
</dbReference>